<gene>
    <name evidence="2" type="ORF">OEIGOIKO_01970</name>
</gene>
<protein>
    <submittedName>
        <fullName evidence="2">Uncharacterized protein</fullName>
    </submittedName>
</protein>
<dbReference type="AlphaFoldDB" id="A0A7U9KRU1"/>
<organism evidence="2 3">
    <name type="scientific">Streptomyces chrestomyceticus JCM 4735</name>
    <dbReference type="NCBI Taxonomy" id="1306181"/>
    <lineage>
        <taxon>Bacteria</taxon>
        <taxon>Bacillati</taxon>
        <taxon>Actinomycetota</taxon>
        <taxon>Actinomycetes</taxon>
        <taxon>Kitasatosporales</taxon>
        <taxon>Streptomycetaceae</taxon>
        <taxon>Streptomyces</taxon>
    </lineage>
</organism>
<accession>A0A7U9KRU1</accession>
<feature type="compositionally biased region" description="Pro residues" evidence="1">
    <location>
        <begin position="231"/>
        <end position="245"/>
    </location>
</feature>
<evidence type="ECO:0000313" key="3">
    <source>
        <dbReference type="Proteomes" id="UP000287830"/>
    </source>
</evidence>
<dbReference type="Proteomes" id="UP000287830">
    <property type="component" value="Unassembled WGS sequence"/>
</dbReference>
<reference evidence="2 3" key="1">
    <citation type="submission" date="2018-11" db="EMBL/GenBank/DDBJ databases">
        <title>Whole genome sequence of Streptomyces chrestomyceticus NBRC 13444(T).</title>
        <authorList>
            <person name="Komaki H."/>
            <person name="Tamura T."/>
        </authorList>
    </citation>
    <scope>NUCLEOTIDE SEQUENCE [LARGE SCALE GENOMIC DNA]</scope>
    <source>
        <strain evidence="2 3">NBRC 13444</strain>
    </source>
</reference>
<dbReference type="EMBL" id="BHZC01000001">
    <property type="protein sequence ID" value="GCD34242.1"/>
    <property type="molecule type" value="Genomic_DNA"/>
</dbReference>
<feature type="region of interest" description="Disordered" evidence="1">
    <location>
        <begin position="203"/>
        <end position="255"/>
    </location>
</feature>
<evidence type="ECO:0000256" key="1">
    <source>
        <dbReference type="SAM" id="MobiDB-lite"/>
    </source>
</evidence>
<sequence length="255" mass="28372">MLPGRRAGARPRRCPSVDDAEVTHVAAMQRCGDNRGVRAGEQRHRRVHDLAEGPPDRQQAVSNPVTMPKLFATAQPGPEEVRVAVRGDVASSMRKVSPLTNPPPQHPLRMPIHGKEQLDRQLRERDIGRCAERGIAAEHRQFPVRSPEPYRHHRFTRSALLCRRQGLVRGHLIGIARGHQQAVAFTQRYVQIVGQAQHHLLAGPGAPGFHTRPHRPAMTSKVKPPAHVRTNPPPPDHAPTPPPFHQPLSTTHPTR</sequence>
<name>A0A7U9KRU1_9ACTN</name>
<feature type="compositionally biased region" description="Basic and acidic residues" evidence="1">
    <location>
        <begin position="38"/>
        <end position="55"/>
    </location>
</feature>
<evidence type="ECO:0000313" key="2">
    <source>
        <dbReference type="EMBL" id="GCD34242.1"/>
    </source>
</evidence>
<comment type="caution">
    <text evidence="2">The sequence shown here is derived from an EMBL/GenBank/DDBJ whole genome shotgun (WGS) entry which is preliminary data.</text>
</comment>
<proteinExistence type="predicted"/>
<feature type="region of interest" description="Disordered" evidence="1">
    <location>
        <begin position="38"/>
        <end position="62"/>
    </location>
</feature>